<proteinExistence type="predicted"/>
<evidence type="ECO:0000313" key="3">
    <source>
        <dbReference type="Proteomes" id="UP000283993"/>
    </source>
</evidence>
<gene>
    <name evidence="2" type="ORF">SAOR_12115</name>
</gene>
<keyword evidence="3" id="KW-1185">Reference proteome</keyword>
<evidence type="ECO:0000256" key="1">
    <source>
        <dbReference type="SAM" id="MobiDB-lite"/>
    </source>
</evidence>
<dbReference type="Proteomes" id="UP000283993">
    <property type="component" value="Unassembled WGS sequence"/>
</dbReference>
<name>A0A423PIQ8_9GAMM</name>
<sequence length="82" mass="8160">MIGGRARSCGNDSFGGTPTRRASAPAQSIGRAGPHRLLGPVEASAVFDLAWTGGGTLWAAPTRGKVAVIASIDSAAVAGLSR</sequence>
<organism evidence="2 3">
    <name type="scientific">Salinisphaera orenii MK-B5</name>
    <dbReference type="NCBI Taxonomy" id="856730"/>
    <lineage>
        <taxon>Bacteria</taxon>
        <taxon>Pseudomonadati</taxon>
        <taxon>Pseudomonadota</taxon>
        <taxon>Gammaproteobacteria</taxon>
        <taxon>Salinisphaerales</taxon>
        <taxon>Salinisphaeraceae</taxon>
        <taxon>Salinisphaera</taxon>
    </lineage>
</organism>
<dbReference type="AlphaFoldDB" id="A0A423PIQ8"/>
<feature type="region of interest" description="Disordered" evidence="1">
    <location>
        <begin position="1"/>
        <end position="34"/>
    </location>
</feature>
<protein>
    <submittedName>
        <fullName evidence="2">Uncharacterized protein</fullName>
    </submittedName>
</protein>
<dbReference type="EMBL" id="AYKH01000034">
    <property type="protein sequence ID" value="ROO25446.1"/>
    <property type="molecule type" value="Genomic_DNA"/>
</dbReference>
<comment type="caution">
    <text evidence="2">The sequence shown here is derived from an EMBL/GenBank/DDBJ whole genome shotgun (WGS) entry which is preliminary data.</text>
</comment>
<accession>A0A423PIQ8</accession>
<reference evidence="2 3" key="1">
    <citation type="submission" date="2013-10" db="EMBL/GenBank/DDBJ databases">
        <title>Salinisphaera orenii MK-B5 Genome Sequencing.</title>
        <authorList>
            <person name="Lai Q."/>
            <person name="Li C."/>
            <person name="Shao Z."/>
        </authorList>
    </citation>
    <scope>NUCLEOTIDE SEQUENCE [LARGE SCALE GENOMIC DNA]</scope>
    <source>
        <strain evidence="2 3">MK-B5</strain>
    </source>
</reference>
<evidence type="ECO:0000313" key="2">
    <source>
        <dbReference type="EMBL" id="ROO25446.1"/>
    </source>
</evidence>